<accession>A0A9X0UC57</accession>
<name>A0A9X0UC57_9PROT</name>
<keyword evidence="2" id="KW-1185">Reference proteome</keyword>
<dbReference type="AlphaFoldDB" id="A0A9X0UC57"/>
<gene>
    <name evidence="1" type="ORF">H7965_01705</name>
</gene>
<reference evidence="1" key="1">
    <citation type="submission" date="2020-08" db="EMBL/GenBank/DDBJ databases">
        <authorList>
            <person name="Hu Y."/>
            <person name="Nguyen S.V."/>
            <person name="Li F."/>
            <person name="Fanning S."/>
        </authorList>
    </citation>
    <scope>NUCLEOTIDE SEQUENCE</scope>
    <source>
        <strain evidence="1">SYSU D8009</strain>
    </source>
</reference>
<dbReference type="RefSeq" id="WP_186768805.1">
    <property type="nucleotide sequence ID" value="NZ_JACOMF010000002.1"/>
</dbReference>
<evidence type="ECO:0000313" key="1">
    <source>
        <dbReference type="EMBL" id="MBC4014023.1"/>
    </source>
</evidence>
<comment type="caution">
    <text evidence="1">The sequence shown here is derived from an EMBL/GenBank/DDBJ whole genome shotgun (WGS) entry which is preliminary data.</text>
</comment>
<dbReference type="EMBL" id="JACOMF010000002">
    <property type="protein sequence ID" value="MBC4014023.1"/>
    <property type="molecule type" value="Genomic_DNA"/>
</dbReference>
<dbReference type="Proteomes" id="UP000600101">
    <property type="component" value="Unassembled WGS sequence"/>
</dbReference>
<sequence>MSRLAILLAAIGFGLTLLSGSGFGLGRSVTGITNWASRAPVAAAPKAAPVAPNNWASPRQAR</sequence>
<evidence type="ECO:0000313" key="2">
    <source>
        <dbReference type="Proteomes" id="UP000600101"/>
    </source>
</evidence>
<organism evidence="1 2">
    <name type="scientific">Siccirubricoccus deserti</name>
    <dbReference type="NCBI Taxonomy" id="2013562"/>
    <lineage>
        <taxon>Bacteria</taxon>
        <taxon>Pseudomonadati</taxon>
        <taxon>Pseudomonadota</taxon>
        <taxon>Alphaproteobacteria</taxon>
        <taxon>Acetobacterales</taxon>
        <taxon>Roseomonadaceae</taxon>
        <taxon>Siccirubricoccus</taxon>
    </lineage>
</organism>
<proteinExistence type="predicted"/>
<protein>
    <submittedName>
        <fullName evidence="1">Uncharacterized protein</fullName>
    </submittedName>
</protein>